<name>A0A396HVQ0_MEDTR</name>
<dbReference type="AlphaFoldDB" id="A0A396HVQ0"/>
<evidence type="ECO:0000313" key="1">
    <source>
        <dbReference type="EMBL" id="RHN56588.1"/>
    </source>
</evidence>
<dbReference type="EMBL" id="PSQE01000005">
    <property type="protein sequence ID" value="RHN56588.1"/>
    <property type="molecule type" value="Genomic_DNA"/>
</dbReference>
<gene>
    <name evidence="1" type="ORF">MtrunA17_Chr5g0431091</name>
</gene>
<dbReference type="Gramene" id="rna32015">
    <property type="protein sequence ID" value="RHN56588.1"/>
    <property type="gene ID" value="gene32015"/>
</dbReference>
<comment type="caution">
    <text evidence="1">The sequence shown here is derived from an EMBL/GenBank/DDBJ whole genome shotgun (WGS) entry which is preliminary data.</text>
</comment>
<reference evidence="1" key="1">
    <citation type="journal article" date="2018" name="Nat. Plants">
        <title>Whole-genome landscape of Medicago truncatula symbiotic genes.</title>
        <authorList>
            <person name="Pecrix Y."/>
            <person name="Gamas P."/>
            <person name="Carrere S."/>
        </authorList>
    </citation>
    <scope>NUCLEOTIDE SEQUENCE</scope>
    <source>
        <tissue evidence="1">Leaves</tissue>
    </source>
</reference>
<protein>
    <submittedName>
        <fullName evidence="1">Uncharacterized protein</fullName>
    </submittedName>
</protein>
<sequence length="58" mass="6405">MFWLQVRSCEDSLRQKGRRDVSPRSSATIAILGASSYLIELCLSSTISIWLSTSANKA</sequence>
<accession>A0A396HVQ0</accession>
<organism evidence="1">
    <name type="scientific">Medicago truncatula</name>
    <name type="common">Barrel medic</name>
    <name type="synonym">Medicago tribuloides</name>
    <dbReference type="NCBI Taxonomy" id="3880"/>
    <lineage>
        <taxon>Eukaryota</taxon>
        <taxon>Viridiplantae</taxon>
        <taxon>Streptophyta</taxon>
        <taxon>Embryophyta</taxon>
        <taxon>Tracheophyta</taxon>
        <taxon>Spermatophyta</taxon>
        <taxon>Magnoliopsida</taxon>
        <taxon>eudicotyledons</taxon>
        <taxon>Gunneridae</taxon>
        <taxon>Pentapetalae</taxon>
        <taxon>rosids</taxon>
        <taxon>fabids</taxon>
        <taxon>Fabales</taxon>
        <taxon>Fabaceae</taxon>
        <taxon>Papilionoideae</taxon>
        <taxon>50 kb inversion clade</taxon>
        <taxon>NPAAA clade</taxon>
        <taxon>Hologalegina</taxon>
        <taxon>IRL clade</taxon>
        <taxon>Trifolieae</taxon>
        <taxon>Medicago</taxon>
    </lineage>
</organism>
<dbReference type="Proteomes" id="UP000265566">
    <property type="component" value="Chromosome 5"/>
</dbReference>
<proteinExistence type="predicted"/>